<dbReference type="KEGG" id="tva:4740015"/>
<sequence>MKLNFEDVLLKSFIGWPLFYEDIDQLKNKNWSAFGKCPPPLNKFKTPVRVKQIAAWHSGLDETYVFHHGDEIIRNAPDNLMIQAYDSHSILCYL</sequence>
<reference evidence="1" key="1">
    <citation type="submission" date="2006-10" db="EMBL/GenBank/DDBJ databases">
        <authorList>
            <person name="Amadeo P."/>
            <person name="Zhao Q."/>
            <person name="Wortman J."/>
            <person name="Fraser-Liggett C."/>
            <person name="Carlton J."/>
        </authorList>
    </citation>
    <scope>NUCLEOTIDE SEQUENCE</scope>
    <source>
        <strain evidence="1">G3</strain>
    </source>
</reference>
<dbReference type="InParanoid" id="A2GKD2"/>
<dbReference type="RefSeq" id="XP_001295317.1">
    <property type="nucleotide sequence ID" value="XM_001295316.1"/>
</dbReference>
<proteinExistence type="predicted"/>
<reference evidence="1" key="2">
    <citation type="journal article" date="2007" name="Science">
        <title>Draft genome sequence of the sexually transmitted pathogen Trichomonas vaginalis.</title>
        <authorList>
            <person name="Carlton J.M."/>
            <person name="Hirt R.P."/>
            <person name="Silva J.C."/>
            <person name="Delcher A.L."/>
            <person name="Schatz M."/>
            <person name="Zhao Q."/>
            <person name="Wortman J.R."/>
            <person name="Bidwell S.L."/>
            <person name="Alsmark U.C.M."/>
            <person name="Besteiro S."/>
            <person name="Sicheritz-Ponten T."/>
            <person name="Noel C.J."/>
            <person name="Dacks J.B."/>
            <person name="Foster P.G."/>
            <person name="Simillion C."/>
            <person name="Van de Peer Y."/>
            <person name="Miranda-Saavedra D."/>
            <person name="Barton G.J."/>
            <person name="Westrop G.D."/>
            <person name="Mueller S."/>
            <person name="Dessi D."/>
            <person name="Fiori P.L."/>
            <person name="Ren Q."/>
            <person name="Paulsen I."/>
            <person name="Zhang H."/>
            <person name="Bastida-Corcuera F.D."/>
            <person name="Simoes-Barbosa A."/>
            <person name="Brown M.T."/>
            <person name="Hayes R.D."/>
            <person name="Mukherjee M."/>
            <person name="Okumura C.Y."/>
            <person name="Schneider R."/>
            <person name="Smith A.J."/>
            <person name="Vanacova S."/>
            <person name="Villalvazo M."/>
            <person name="Haas B.J."/>
            <person name="Pertea M."/>
            <person name="Feldblyum T.V."/>
            <person name="Utterback T.R."/>
            <person name="Shu C.L."/>
            <person name="Osoegawa K."/>
            <person name="de Jong P.J."/>
            <person name="Hrdy I."/>
            <person name="Horvathova L."/>
            <person name="Zubacova Z."/>
            <person name="Dolezal P."/>
            <person name="Malik S.B."/>
            <person name="Logsdon J.M. Jr."/>
            <person name="Henze K."/>
            <person name="Gupta A."/>
            <person name="Wang C.C."/>
            <person name="Dunne R.L."/>
            <person name="Upcroft J.A."/>
            <person name="Upcroft P."/>
            <person name="White O."/>
            <person name="Salzberg S.L."/>
            <person name="Tang P."/>
            <person name="Chiu C.-H."/>
            <person name="Lee Y.-S."/>
            <person name="Embley T.M."/>
            <person name="Coombs G.H."/>
            <person name="Mottram J.C."/>
            <person name="Tachezy J."/>
            <person name="Fraser-Liggett C.M."/>
            <person name="Johnson P.J."/>
        </authorList>
    </citation>
    <scope>NUCLEOTIDE SEQUENCE [LARGE SCALE GENOMIC DNA]</scope>
    <source>
        <strain evidence="1">G3</strain>
    </source>
</reference>
<organism evidence="1 2">
    <name type="scientific">Trichomonas vaginalis (strain ATCC PRA-98 / G3)</name>
    <dbReference type="NCBI Taxonomy" id="412133"/>
    <lineage>
        <taxon>Eukaryota</taxon>
        <taxon>Metamonada</taxon>
        <taxon>Parabasalia</taxon>
        <taxon>Trichomonadida</taxon>
        <taxon>Trichomonadidae</taxon>
        <taxon>Trichomonas</taxon>
    </lineage>
</organism>
<dbReference type="Proteomes" id="UP000001542">
    <property type="component" value="Unassembled WGS sequence"/>
</dbReference>
<evidence type="ECO:0000313" key="1">
    <source>
        <dbReference type="EMBL" id="EAX82387.1"/>
    </source>
</evidence>
<accession>A2GKD2</accession>
<protein>
    <submittedName>
        <fullName evidence="1">Uncharacterized protein</fullName>
    </submittedName>
</protein>
<dbReference type="EMBL" id="DS116750">
    <property type="protein sequence ID" value="EAX82387.1"/>
    <property type="molecule type" value="Genomic_DNA"/>
</dbReference>
<dbReference type="VEuPathDB" id="TrichDB:TVAG_527760"/>
<dbReference type="AlphaFoldDB" id="A2GKD2"/>
<keyword evidence="2" id="KW-1185">Reference proteome</keyword>
<evidence type="ECO:0000313" key="2">
    <source>
        <dbReference type="Proteomes" id="UP000001542"/>
    </source>
</evidence>
<dbReference type="VEuPathDB" id="TrichDB:TVAGG3_0390770"/>
<name>A2GKD2_TRIV3</name>
<gene>
    <name evidence="1" type="ORF">TVAG_527760</name>
</gene>